<dbReference type="Proteomes" id="UP000700732">
    <property type="component" value="Unassembled WGS sequence"/>
</dbReference>
<gene>
    <name evidence="1" type="ORF">FH603_1402</name>
</gene>
<comment type="caution">
    <text evidence="1">The sequence shown here is derived from an EMBL/GenBank/DDBJ whole genome shotgun (WGS) entry which is preliminary data.</text>
</comment>
<sequence>MKKQFAIKVAQVSKNITIAAAKNESANMLKFLKPVVCCEAWSIQGLINKPTFSL</sequence>
<protein>
    <submittedName>
        <fullName evidence="1">Uncharacterized protein</fullName>
    </submittedName>
</protein>
<dbReference type="EMBL" id="VFIA01000006">
    <property type="protein sequence ID" value="MBC3790905.1"/>
    <property type="molecule type" value="Genomic_DNA"/>
</dbReference>
<name>A0ABR6W2Z7_9BACT</name>
<accession>A0ABR6W2Z7</accession>
<evidence type="ECO:0000313" key="1">
    <source>
        <dbReference type="EMBL" id="MBC3790905.1"/>
    </source>
</evidence>
<proteinExistence type="predicted"/>
<reference evidence="1 2" key="1">
    <citation type="submission" date="2019-06" db="EMBL/GenBank/DDBJ databases">
        <title>Spirosoma utsteinense sp. nov. isolated from Antarctic ice-free soils.</title>
        <authorList>
            <person name="Tahon G."/>
        </authorList>
    </citation>
    <scope>NUCLEOTIDE SEQUENCE [LARGE SCALE GENOMIC DNA]</scope>
    <source>
        <strain evidence="1 2">LMG 31447</strain>
    </source>
</reference>
<keyword evidence="2" id="KW-1185">Reference proteome</keyword>
<organism evidence="1 2">
    <name type="scientific">Spirosoma utsteinense</name>
    <dbReference type="NCBI Taxonomy" id="2585773"/>
    <lineage>
        <taxon>Bacteria</taxon>
        <taxon>Pseudomonadati</taxon>
        <taxon>Bacteroidota</taxon>
        <taxon>Cytophagia</taxon>
        <taxon>Cytophagales</taxon>
        <taxon>Cytophagaceae</taxon>
        <taxon>Spirosoma</taxon>
    </lineage>
</organism>
<evidence type="ECO:0000313" key="2">
    <source>
        <dbReference type="Proteomes" id="UP000700732"/>
    </source>
</evidence>
<dbReference type="RefSeq" id="WP_186736715.1">
    <property type="nucleotide sequence ID" value="NZ_VFIA01000006.1"/>
</dbReference>